<evidence type="ECO:0000256" key="7">
    <source>
        <dbReference type="ARBA" id="ARBA00023146"/>
    </source>
</evidence>
<evidence type="ECO:0000256" key="5">
    <source>
        <dbReference type="ARBA" id="ARBA00022840"/>
    </source>
</evidence>
<proteinExistence type="inferred from homology"/>
<keyword evidence="3" id="KW-0436">Ligase</keyword>
<keyword evidence="12" id="KW-1185">Reference proteome</keyword>
<keyword evidence="4" id="KW-0547">Nucleotide-binding</keyword>
<keyword evidence="6" id="KW-0648">Protein biosynthesis</keyword>
<dbReference type="CDD" id="cd04318">
    <property type="entry name" value="EcAsnRS_like_N"/>
    <property type="match status" value="1"/>
</dbReference>
<gene>
    <name evidence="11" type="ORF">TIFTF001_019363</name>
</gene>
<feature type="coiled-coil region" evidence="8">
    <location>
        <begin position="291"/>
        <end position="338"/>
    </location>
</feature>
<organism evidence="11 12">
    <name type="scientific">Ficus carica</name>
    <name type="common">Common fig</name>
    <dbReference type="NCBI Taxonomy" id="3494"/>
    <lineage>
        <taxon>Eukaryota</taxon>
        <taxon>Viridiplantae</taxon>
        <taxon>Streptophyta</taxon>
        <taxon>Embryophyta</taxon>
        <taxon>Tracheophyta</taxon>
        <taxon>Spermatophyta</taxon>
        <taxon>Magnoliopsida</taxon>
        <taxon>eudicotyledons</taxon>
        <taxon>Gunneridae</taxon>
        <taxon>Pentapetalae</taxon>
        <taxon>rosids</taxon>
        <taxon>fabids</taxon>
        <taxon>Rosales</taxon>
        <taxon>Moraceae</taxon>
        <taxon>Ficeae</taxon>
        <taxon>Ficus</taxon>
    </lineage>
</organism>
<comment type="similarity">
    <text evidence="1">Belongs to the class-II aminoacyl-tRNA synthetase family.</text>
</comment>
<dbReference type="PANTHER" id="PTHR22594:SF36">
    <property type="entry name" value="ASPARAGINE--TRNA LIGASE, CYTOPLASMIC 2"/>
    <property type="match status" value="1"/>
</dbReference>
<evidence type="ECO:0000313" key="12">
    <source>
        <dbReference type="Proteomes" id="UP001187192"/>
    </source>
</evidence>
<comment type="caution">
    <text evidence="11">The sequence shown here is derived from an EMBL/GenBank/DDBJ whole genome shotgun (WGS) entry which is preliminary data.</text>
</comment>
<sequence length="620" mass="68562">MSEQPKASATAAAAVAAAPTPATSKAAAPAIPLEYSRRVVLKTIFESGDGGLRLVGQRVVIGGWVKSAKENRKEPVAPPPAQVVPSTHKSGPKDVSCTEILQSRIPLIRSFIKIFGGSNYSVSEKLEPAVAPMPPPSSVAFLQVSDGSSPASLQVVVDSSITILSQLLPTGTCIVAEGELKQSSAEGKHAIELKVEKVLHIGSVEPDKYPLSKKRVPLNLLRDCPHFRPRTTTVASVMRIRSALTFAAHIFSQNHGFLCVQVPVITTTDSEGFSEKFTITAVLEEEEIVSLEGVKTAIREKRKIVEDLQRTDSNKEALDVAKQDLEKTTELASQMEARERISKSKSSLKADNKRPQEFFSRQAHLTVSGRLHLESHACSLGNVYAFGPRFSASRVESPKHVAEMWTVEIEMAFSQLEDAMKCAEDFFKFLCKWVLEKCSADMQFVLKRIDKSSINRLQSVISSSFERITYAQALEVTDKKVETKLEWGTAFTTEHLSCLADEIYKKPVIIYNYPKQVKQFYVRLNDDGQTVAAFDMVVPKVGTLISGSQNEERFNMLNGRIKELGLVGEEYEWYLDLRRHGTVKHAGFSFGFDLMVLFATGLVDVRDVIPFPRTHGKISN</sequence>
<dbReference type="InterPro" id="IPR004522">
    <property type="entry name" value="Asn-tRNA-ligase"/>
</dbReference>
<dbReference type="GO" id="GO:0005524">
    <property type="term" value="F:ATP binding"/>
    <property type="evidence" value="ECO:0007669"/>
    <property type="project" value="UniProtKB-KW"/>
</dbReference>
<dbReference type="GO" id="GO:0006421">
    <property type="term" value="P:asparaginyl-tRNA aminoacylation"/>
    <property type="evidence" value="ECO:0007669"/>
    <property type="project" value="InterPro"/>
</dbReference>
<dbReference type="AlphaFoldDB" id="A0AA88DA36"/>
<evidence type="ECO:0000256" key="9">
    <source>
        <dbReference type="SAM" id="MobiDB-lite"/>
    </source>
</evidence>
<protein>
    <recommendedName>
        <fullName evidence="2">asparagine--tRNA ligase</fullName>
        <ecNumber evidence="2">6.1.1.22</ecNumber>
    </recommendedName>
</protein>
<dbReference type="GO" id="GO:0004816">
    <property type="term" value="F:asparagine-tRNA ligase activity"/>
    <property type="evidence" value="ECO:0007669"/>
    <property type="project" value="UniProtKB-EC"/>
</dbReference>
<evidence type="ECO:0000256" key="4">
    <source>
        <dbReference type="ARBA" id="ARBA00022741"/>
    </source>
</evidence>
<dbReference type="InterPro" id="IPR045864">
    <property type="entry name" value="aa-tRNA-synth_II/BPL/LPL"/>
</dbReference>
<dbReference type="PANTHER" id="PTHR22594">
    <property type="entry name" value="ASPARTYL/LYSYL-TRNA SYNTHETASE"/>
    <property type="match status" value="1"/>
</dbReference>
<feature type="domain" description="Aminoacyl-tRNA synthetase class II (D/K/N)" evidence="10">
    <location>
        <begin position="352"/>
        <end position="614"/>
    </location>
</feature>
<keyword evidence="8" id="KW-0175">Coiled coil</keyword>
<dbReference type="EC" id="6.1.1.22" evidence="2"/>
<dbReference type="Gene3D" id="3.30.930.10">
    <property type="entry name" value="Bira Bifunctional Protein, Domain 2"/>
    <property type="match status" value="1"/>
</dbReference>
<feature type="region of interest" description="Disordered" evidence="9">
    <location>
        <begin position="70"/>
        <end position="94"/>
    </location>
</feature>
<evidence type="ECO:0000256" key="2">
    <source>
        <dbReference type="ARBA" id="ARBA00012816"/>
    </source>
</evidence>
<reference evidence="11" key="1">
    <citation type="submission" date="2023-07" db="EMBL/GenBank/DDBJ databases">
        <title>draft genome sequence of fig (Ficus carica).</title>
        <authorList>
            <person name="Takahashi T."/>
            <person name="Nishimura K."/>
        </authorList>
    </citation>
    <scope>NUCLEOTIDE SEQUENCE</scope>
</reference>
<dbReference type="NCBIfam" id="TIGR00457">
    <property type="entry name" value="asnS"/>
    <property type="match status" value="1"/>
</dbReference>
<dbReference type="Proteomes" id="UP001187192">
    <property type="component" value="Unassembled WGS sequence"/>
</dbReference>
<dbReference type="InterPro" id="IPR004364">
    <property type="entry name" value="Aa-tRNA-synt_II"/>
</dbReference>
<evidence type="ECO:0000256" key="3">
    <source>
        <dbReference type="ARBA" id="ARBA00022598"/>
    </source>
</evidence>
<evidence type="ECO:0000259" key="10">
    <source>
        <dbReference type="Pfam" id="PF00152"/>
    </source>
</evidence>
<dbReference type="GO" id="GO:0005739">
    <property type="term" value="C:mitochondrion"/>
    <property type="evidence" value="ECO:0007669"/>
    <property type="project" value="TreeGrafter"/>
</dbReference>
<keyword evidence="5" id="KW-0067">ATP-binding</keyword>
<evidence type="ECO:0000256" key="8">
    <source>
        <dbReference type="SAM" id="Coils"/>
    </source>
</evidence>
<evidence type="ECO:0000256" key="6">
    <source>
        <dbReference type="ARBA" id="ARBA00022917"/>
    </source>
</evidence>
<evidence type="ECO:0000256" key="1">
    <source>
        <dbReference type="ARBA" id="ARBA00008226"/>
    </source>
</evidence>
<name>A0AA88DA36_FICCA</name>
<dbReference type="SUPFAM" id="SSF55681">
    <property type="entry name" value="Class II aaRS and biotin synthetases"/>
    <property type="match status" value="1"/>
</dbReference>
<dbReference type="NCBIfam" id="NF003037">
    <property type="entry name" value="PRK03932.1"/>
    <property type="match status" value="1"/>
</dbReference>
<evidence type="ECO:0000313" key="11">
    <source>
        <dbReference type="EMBL" id="GMN50215.1"/>
    </source>
</evidence>
<dbReference type="Pfam" id="PF00152">
    <property type="entry name" value="tRNA-synt_2"/>
    <property type="match status" value="1"/>
</dbReference>
<accession>A0AA88DA36</accession>
<dbReference type="EMBL" id="BTGU01000033">
    <property type="protein sequence ID" value="GMN50215.1"/>
    <property type="molecule type" value="Genomic_DNA"/>
</dbReference>
<keyword evidence="7" id="KW-0030">Aminoacyl-tRNA synthetase</keyword>